<organism evidence="1 2">
    <name type="scientific">Pseudocitrobacter vendiensis</name>
    <dbReference type="NCBI Taxonomy" id="2488306"/>
    <lineage>
        <taxon>Bacteria</taxon>
        <taxon>Pseudomonadati</taxon>
        <taxon>Pseudomonadota</taxon>
        <taxon>Gammaproteobacteria</taxon>
        <taxon>Enterobacterales</taxon>
        <taxon>Enterobacteriaceae</taxon>
        <taxon>Pseudocitrobacter</taxon>
    </lineage>
</organism>
<dbReference type="SUPFAM" id="SSF50952">
    <property type="entry name" value="Soluble quinoprotein glucose dehydrogenase"/>
    <property type="match status" value="1"/>
</dbReference>
<protein>
    <submittedName>
        <fullName evidence="1">Uncharacterized protein</fullName>
    </submittedName>
</protein>
<evidence type="ECO:0000313" key="1">
    <source>
        <dbReference type="EMBL" id="CAH6659963.1"/>
    </source>
</evidence>
<reference evidence="1" key="1">
    <citation type="submission" date="2022-05" db="EMBL/GenBank/DDBJ databases">
        <authorList>
            <person name="Blom J."/>
        </authorList>
    </citation>
    <scope>NUCLEOTIDE SEQUENCE</scope>
    <source>
        <strain evidence="1">Type strain: CPO20170097</strain>
    </source>
</reference>
<evidence type="ECO:0000313" key="2">
    <source>
        <dbReference type="Proteomes" id="UP001152651"/>
    </source>
</evidence>
<dbReference type="InterPro" id="IPR011041">
    <property type="entry name" value="Quinoprot_gluc/sorb_DH_b-prop"/>
</dbReference>
<keyword evidence="2" id="KW-1185">Reference proteome</keyword>
<gene>
    <name evidence="1" type="ORF">FBBNIHIM_12625</name>
</gene>
<dbReference type="EMBL" id="CALSBS010000009">
    <property type="protein sequence ID" value="CAH6659963.1"/>
    <property type="molecule type" value="Genomic_DNA"/>
</dbReference>
<sequence>MRVGTSVYAICSGLRIYKRIKYQQWQEVTYNLPVPSGFIEGSADGITNSIFYDLAGFSESDMYAVGGMGIVYHYNGLSWLKIPFNTDKRFHTVCCADDGFVYISDNDGSIWKGRENEWAKIIIQGTLTWPFKNMVWFDNRLWCGNHQDIKVLEDGKLIYATQAKHKPLPDELDRLGNHNNGKNIEISPDGKIMIISGSQKIALYDGNEWKVLLNLWKF</sequence>
<dbReference type="Proteomes" id="UP001152651">
    <property type="component" value="Unassembled WGS sequence"/>
</dbReference>
<proteinExistence type="predicted"/>
<accession>A0ABN8TAX6</accession>
<name>A0ABN8TAX6_9ENTR</name>
<comment type="caution">
    <text evidence="1">The sequence shown here is derived from an EMBL/GenBank/DDBJ whole genome shotgun (WGS) entry which is preliminary data.</text>
</comment>